<dbReference type="OrthoDB" id="5298872at2"/>
<gene>
    <name evidence="2" type="ORF">AZI86_00290</name>
</gene>
<dbReference type="RefSeq" id="WP_061833098.1">
    <property type="nucleotide sequence ID" value="NZ_LUKE01000001.1"/>
</dbReference>
<sequence length="83" mass="9632">MPTRRTSTEKPSRTKVKSPVLPEPTPSPSQDERKASFSEISPEQREQMIRETAYYLAEKDGFPGKDDQYWQQAEEQIDKMLKA</sequence>
<dbReference type="InterPro" id="IPR021327">
    <property type="entry name" value="DUF2934"/>
</dbReference>
<dbReference type="Pfam" id="PF11154">
    <property type="entry name" value="DUF2934"/>
    <property type="match status" value="1"/>
</dbReference>
<reference evidence="2 3" key="1">
    <citation type="submission" date="2016-03" db="EMBL/GenBank/DDBJ databases">
        <authorList>
            <person name="Ploux O."/>
        </authorList>
    </citation>
    <scope>NUCLEOTIDE SEQUENCE [LARGE SCALE GENOMIC DNA]</scope>
    <source>
        <strain evidence="2 3">R0</strain>
    </source>
</reference>
<proteinExistence type="predicted"/>
<protein>
    <recommendedName>
        <fullName evidence="4">DUF2934 domain-containing protein</fullName>
    </recommendedName>
</protein>
<feature type="compositionally biased region" description="Basic and acidic residues" evidence="1">
    <location>
        <begin position="1"/>
        <end position="12"/>
    </location>
</feature>
<feature type="region of interest" description="Disordered" evidence="1">
    <location>
        <begin position="1"/>
        <end position="45"/>
    </location>
</feature>
<evidence type="ECO:0000313" key="3">
    <source>
        <dbReference type="Proteomes" id="UP000075320"/>
    </source>
</evidence>
<keyword evidence="3" id="KW-1185">Reference proteome</keyword>
<dbReference type="Proteomes" id="UP000075320">
    <property type="component" value="Unassembled WGS sequence"/>
</dbReference>
<evidence type="ECO:0000313" key="2">
    <source>
        <dbReference type="EMBL" id="KYG65554.1"/>
    </source>
</evidence>
<comment type="caution">
    <text evidence="2">The sequence shown here is derived from an EMBL/GenBank/DDBJ whole genome shotgun (WGS) entry which is preliminary data.</text>
</comment>
<evidence type="ECO:0008006" key="4">
    <source>
        <dbReference type="Google" id="ProtNLM"/>
    </source>
</evidence>
<feature type="compositionally biased region" description="Basic and acidic residues" evidence="1">
    <location>
        <begin position="30"/>
        <end position="45"/>
    </location>
</feature>
<name>A0A150WMF0_BDEBC</name>
<dbReference type="AlphaFoldDB" id="A0A150WMF0"/>
<organism evidence="2 3">
    <name type="scientific">Bdellovibrio bacteriovorus</name>
    <dbReference type="NCBI Taxonomy" id="959"/>
    <lineage>
        <taxon>Bacteria</taxon>
        <taxon>Pseudomonadati</taxon>
        <taxon>Bdellovibrionota</taxon>
        <taxon>Bdellovibrionia</taxon>
        <taxon>Bdellovibrionales</taxon>
        <taxon>Pseudobdellovibrionaceae</taxon>
        <taxon>Bdellovibrio</taxon>
    </lineage>
</organism>
<evidence type="ECO:0000256" key="1">
    <source>
        <dbReference type="SAM" id="MobiDB-lite"/>
    </source>
</evidence>
<dbReference type="EMBL" id="LUKE01000001">
    <property type="protein sequence ID" value="KYG65554.1"/>
    <property type="molecule type" value="Genomic_DNA"/>
</dbReference>
<accession>A0A150WMF0</accession>